<dbReference type="InterPro" id="IPR023198">
    <property type="entry name" value="PGP-like_dom2"/>
</dbReference>
<organism evidence="1 2">
    <name type="scientific">candidate division WWE3 bacterium RIFCSPHIGHO2_01_FULL_35_17</name>
    <dbReference type="NCBI Taxonomy" id="1802614"/>
    <lineage>
        <taxon>Bacteria</taxon>
        <taxon>Katanobacteria</taxon>
    </lineage>
</organism>
<comment type="caution">
    <text evidence="1">The sequence shown here is derived from an EMBL/GenBank/DDBJ whole genome shotgun (WGS) entry which is preliminary data.</text>
</comment>
<evidence type="ECO:0000313" key="2">
    <source>
        <dbReference type="Proteomes" id="UP000176444"/>
    </source>
</evidence>
<dbReference type="InterPro" id="IPR006439">
    <property type="entry name" value="HAD-SF_hydro_IA"/>
</dbReference>
<name>A0A1F4US35_UNCKA</name>
<dbReference type="PANTHER" id="PTHR43611:SF3">
    <property type="entry name" value="FLAVIN MONONUCLEOTIDE HYDROLASE 1, CHLOROPLATIC"/>
    <property type="match status" value="1"/>
</dbReference>
<evidence type="ECO:0008006" key="3">
    <source>
        <dbReference type="Google" id="ProtNLM"/>
    </source>
</evidence>
<dbReference type="NCBIfam" id="TIGR01509">
    <property type="entry name" value="HAD-SF-IA-v3"/>
    <property type="match status" value="1"/>
</dbReference>
<dbReference type="Gene3D" id="3.40.50.1000">
    <property type="entry name" value="HAD superfamily/HAD-like"/>
    <property type="match status" value="1"/>
</dbReference>
<dbReference type="EMBL" id="MEUX01000009">
    <property type="protein sequence ID" value="OGC47787.1"/>
    <property type="molecule type" value="Genomic_DNA"/>
</dbReference>
<accession>A0A1F4US35</accession>
<dbReference type="AlphaFoldDB" id="A0A1F4US35"/>
<sequence>MQNRITTLILDVGGIIRKSPPTNIHENIATHLNLNIGEFLDVFLPMLDKIRVGEVTESQLWAPVIEEFNLNISPEVLSNKYVEMHVDETNQFGLANLELLNFLKEFKEDKKIKLVAFSNTNPLKVAGMKNTGLLEVFDQLIFSHDIGFLKPDGNAFIEAIRILNESPKDLFFIDDKDANVKAAKKFGIDGAVASDPQEIIRIIKNL</sequence>
<dbReference type="InterPro" id="IPR023214">
    <property type="entry name" value="HAD_sf"/>
</dbReference>
<gene>
    <name evidence="1" type="ORF">A2713_02555</name>
</gene>
<protein>
    <recommendedName>
        <fullName evidence="3">FCP1 homology domain-containing protein</fullName>
    </recommendedName>
</protein>
<reference evidence="1 2" key="1">
    <citation type="journal article" date="2016" name="Nat. Commun.">
        <title>Thousands of microbial genomes shed light on interconnected biogeochemical processes in an aquifer system.</title>
        <authorList>
            <person name="Anantharaman K."/>
            <person name="Brown C.T."/>
            <person name="Hug L.A."/>
            <person name="Sharon I."/>
            <person name="Castelle C.J."/>
            <person name="Probst A.J."/>
            <person name="Thomas B.C."/>
            <person name="Singh A."/>
            <person name="Wilkins M.J."/>
            <person name="Karaoz U."/>
            <person name="Brodie E.L."/>
            <person name="Williams K.H."/>
            <person name="Hubbard S.S."/>
            <person name="Banfield J.F."/>
        </authorList>
    </citation>
    <scope>NUCLEOTIDE SEQUENCE [LARGE SCALE GENOMIC DNA]</scope>
</reference>
<dbReference type="SUPFAM" id="SSF56784">
    <property type="entry name" value="HAD-like"/>
    <property type="match status" value="1"/>
</dbReference>
<dbReference type="Proteomes" id="UP000176444">
    <property type="component" value="Unassembled WGS sequence"/>
</dbReference>
<dbReference type="InterPro" id="IPR036412">
    <property type="entry name" value="HAD-like_sf"/>
</dbReference>
<evidence type="ECO:0000313" key="1">
    <source>
        <dbReference type="EMBL" id="OGC47787.1"/>
    </source>
</evidence>
<dbReference type="PANTHER" id="PTHR43611">
    <property type="entry name" value="ALPHA-D-GLUCOSE 1-PHOSPHATE PHOSPHATASE"/>
    <property type="match status" value="1"/>
</dbReference>
<dbReference type="Gene3D" id="1.10.150.240">
    <property type="entry name" value="Putative phosphatase, domain 2"/>
    <property type="match status" value="1"/>
</dbReference>
<dbReference type="Pfam" id="PF00702">
    <property type="entry name" value="Hydrolase"/>
    <property type="match status" value="1"/>
</dbReference>
<proteinExistence type="predicted"/>